<evidence type="ECO:0000313" key="1">
    <source>
        <dbReference type="EMBL" id="SNT76787.1"/>
    </source>
</evidence>
<dbReference type="AlphaFoldDB" id="A0A239Q4A9"/>
<accession>A0A239Q4A9</accession>
<sequence length="184" mass="20255">MTPPRSDQGFVRMPDAEFEANWARVAFAIPVDVSEIFAMGNLSCHRALQCLTDSRGGQTMAAKIWLIRIRLAPPDRSMIVMQANHGFATDLERYFAGGQGVEERGTPDGIGKAFRDTVPVNQEIGQSCAGRRPSDGDIVVDEQTYQTVHRVLDLLLRFIVASVDDLSTNFASPTCRNTRIVALS</sequence>
<proteinExistence type="predicted"/>
<dbReference type="Proteomes" id="UP000198307">
    <property type="component" value="Unassembled WGS sequence"/>
</dbReference>
<organism evidence="1 2">
    <name type="scientific">Paracoccus seriniphilus</name>
    <dbReference type="NCBI Taxonomy" id="184748"/>
    <lineage>
        <taxon>Bacteria</taxon>
        <taxon>Pseudomonadati</taxon>
        <taxon>Pseudomonadota</taxon>
        <taxon>Alphaproteobacteria</taxon>
        <taxon>Rhodobacterales</taxon>
        <taxon>Paracoccaceae</taxon>
        <taxon>Paracoccus</taxon>
    </lineage>
</organism>
<dbReference type="EMBL" id="FZQB01000028">
    <property type="protein sequence ID" value="SNT76787.1"/>
    <property type="molecule type" value="Genomic_DNA"/>
</dbReference>
<name>A0A239Q4A9_9RHOB</name>
<reference evidence="1 2" key="1">
    <citation type="submission" date="2017-07" db="EMBL/GenBank/DDBJ databases">
        <authorList>
            <person name="Sun Z.S."/>
            <person name="Albrecht U."/>
            <person name="Echele G."/>
            <person name="Lee C.C."/>
        </authorList>
    </citation>
    <scope>NUCLEOTIDE SEQUENCE [LARGE SCALE GENOMIC DNA]</scope>
    <source>
        <strain evidence="1 2">DSM 14827</strain>
    </source>
</reference>
<evidence type="ECO:0000313" key="2">
    <source>
        <dbReference type="Proteomes" id="UP000198307"/>
    </source>
</evidence>
<protein>
    <submittedName>
        <fullName evidence="1">Uncharacterized protein</fullName>
    </submittedName>
</protein>
<keyword evidence="2" id="KW-1185">Reference proteome</keyword>
<gene>
    <name evidence="1" type="ORF">SAMN05444959_12815</name>
</gene>
<dbReference type="RefSeq" id="WP_089346071.1">
    <property type="nucleotide sequence ID" value="NZ_CP067129.1"/>
</dbReference>